<dbReference type="EMBL" id="JBBXMP010000031">
    <property type="protein sequence ID" value="KAL0066840.1"/>
    <property type="molecule type" value="Genomic_DNA"/>
</dbReference>
<feature type="compositionally biased region" description="Basic and acidic residues" evidence="1">
    <location>
        <begin position="50"/>
        <end position="67"/>
    </location>
</feature>
<organism evidence="2 3">
    <name type="scientific">Marasmius tenuissimus</name>
    <dbReference type="NCBI Taxonomy" id="585030"/>
    <lineage>
        <taxon>Eukaryota</taxon>
        <taxon>Fungi</taxon>
        <taxon>Dikarya</taxon>
        <taxon>Basidiomycota</taxon>
        <taxon>Agaricomycotina</taxon>
        <taxon>Agaricomycetes</taxon>
        <taxon>Agaricomycetidae</taxon>
        <taxon>Agaricales</taxon>
        <taxon>Marasmiineae</taxon>
        <taxon>Marasmiaceae</taxon>
        <taxon>Marasmius</taxon>
    </lineage>
</organism>
<protein>
    <submittedName>
        <fullName evidence="2">Uncharacterized protein</fullName>
    </submittedName>
</protein>
<keyword evidence="3" id="KW-1185">Reference proteome</keyword>
<evidence type="ECO:0000256" key="1">
    <source>
        <dbReference type="SAM" id="MobiDB-lite"/>
    </source>
</evidence>
<feature type="region of interest" description="Disordered" evidence="1">
    <location>
        <begin position="42"/>
        <end position="139"/>
    </location>
</feature>
<gene>
    <name evidence="2" type="ORF">AAF712_006035</name>
</gene>
<accession>A0ABR2ZYR6</accession>
<evidence type="ECO:0000313" key="3">
    <source>
        <dbReference type="Proteomes" id="UP001437256"/>
    </source>
</evidence>
<evidence type="ECO:0000313" key="2">
    <source>
        <dbReference type="EMBL" id="KAL0066840.1"/>
    </source>
</evidence>
<reference evidence="2 3" key="1">
    <citation type="submission" date="2024-05" db="EMBL/GenBank/DDBJ databases">
        <title>A draft genome resource for the thread blight pathogen Marasmius tenuissimus strain MS-2.</title>
        <authorList>
            <person name="Yulfo-Soto G.E."/>
            <person name="Baruah I.K."/>
            <person name="Amoako-Attah I."/>
            <person name="Bukari Y."/>
            <person name="Meinhardt L.W."/>
            <person name="Bailey B.A."/>
            <person name="Cohen S.P."/>
        </authorList>
    </citation>
    <scope>NUCLEOTIDE SEQUENCE [LARGE SCALE GENOMIC DNA]</scope>
    <source>
        <strain evidence="2 3">MS-2</strain>
    </source>
</reference>
<proteinExistence type="predicted"/>
<sequence length="139" mass="15598">MDRIEGNSKIWDDTLREIDRVEPREKSTGIWENWEVAEAARSTGASAWDGWDRDIGEQRLPRRESPMKKRRARASGGNVGQRHGVRKHPREDSTAHATVATHPSPEPLTFPEQLSDFDLGGVGGPKVSVKEVPNLDDYT</sequence>
<comment type="caution">
    <text evidence="2">The sequence shown here is derived from an EMBL/GenBank/DDBJ whole genome shotgun (WGS) entry which is preliminary data.</text>
</comment>
<name>A0ABR2ZYR6_9AGAR</name>
<dbReference type="Proteomes" id="UP001437256">
    <property type="component" value="Unassembled WGS sequence"/>
</dbReference>